<gene>
    <name evidence="1" type="ORF">GCM10009855_19820</name>
</gene>
<dbReference type="NCBIfam" id="TIGR00099">
    <property type="entry name" value="Cof-subfamily"/>
    <property type="match status" value="1"/>
</dbReference>
<dbReference type="InterPro" id="IPR023214">
    <property type="entry name" value="HAD_sf"/>
</dbReference>
<dbReference type="Proteomes" id="UP001501170">
    <property type="component" value="Unassembled WGS sequence"/>
</dbReference>
<dbReference type="CDD" id="cd07518">
    <property type="entry name" value="HAD_YbiV-Like"/>
    <property type="match status" value="1"/>
</dbReference>
<evidence type="ECO:0000313" key="1">
    <source>
        <dbReference type="EMBL" id="GAA2379794.1"/>
    </source>
</evidence>
<dbReference type="PANTHER" id="PTHR10000">
    <property type="entry name" value="PHOSPHOSERINE PHOSPHATASE"/>
    <property type="match status" value="1"/>
</dbReference>
<proteinExistence type="predicted"/>
<dbReference type="InterPro" id="IPR036412">
    <property type="entry name" value="HAD-like_sf"/>
</dbReference>
<dbReference type="GO" id="GO:0016787">
    <property type="term" value="F:hydrolase activity"/>
    <property type="evidence" value="ECO:0007669"/>
    <property type="project" value="UniProtKB-KW"/>
</dbReference>
<accession>A0ABP5UI51</accession>
<dbReference type="Gene3D" id="3.30.1240.10">
    <property type="match status" value="1"/>
</dbReference>
<organism evidence="1 2">
    <name type="scientific">Gordonia cholesterolivorans</name>
    <dbReference type="NCBI Taxonomy" id="559625"/>
    <lineage>
        <taxon>Bacteria</taxon>
        <taxon>Bacillati</taxon>
        <taxon>Actinomycetota</taxon>
        <taxon>Actinomycetes</taxon>
        <taxon>Mycobacteriales</taxon>
        <taxon>Gordoniaceae</taxon>
        <taxon>Gordonia</taxon>
    </lineage>
</organism>
<dbReference type="InterPro" id="IPR006379">
    <property type="entry name" value="HAD-SF_hydro_IIB"/>
</dbReference>
<comment type="caution">
    <text evidence="1">The sequence shown here is derived from an EMBL/GenBank/DDBJ whole genome shotgun (WGS) entry which is preliminary data.</text>
</comment>
<dbReference type="SUPFAM" id="SSF56784">
    <property type="entry name" value="HAD-like"/>
    <property type="match status" value="1"/>
</dbReference>
<keyword evidence="1" id="KW-0378">Hydrolase</keyword>
<dbReference type="Gene3D" id="3.40.50.1000">
    <property type="entry name" value="HAD superfamily/HAD-like"/>
    <property type="match status" value="1"/>
</dbReference>
<dbReference type="EMBL" id="BAAARB010000009">
    <property type="protein sequence ID" value="GAA2379794.1"/>
    <property type="molecule type" value="Genomic_DNA"/>
</dbReference>
<dbReference type="PANTHER" id="PTHR10000:SF53">
    <property type="entry name" value="5-AMINO-6-(5-PHOSPHO-D-RIBITYLAMINO)URACIL PHOSPHATASE YBJI-RELATED"/>
    <property type="match status" value="1"/>
</dbReference>
<dbReference type="Pfam" id="PF08282">
    <property type="entry name" value="Hydrolase_3"/>
    <property type="match status" value="1"/>
</dbReference>
<dbReference type="InterPro" id="IPR000150">
    <property type="entry name" value="Cof"/>
</dbReference>
<dbReference type="SFLD" id="SFLDG01140">
    <property type="entry name" value="C2.B:_Phosphomannomutase_and_P"/>
    <property type="match status" value="1"/>
</dbReference>
<sequence length="263" mass="28649">MVVADMDGTLLDDAGRVPDAFWPILDELTGRGIAFVPASGRQYYTLEEIFAPHRGTLSYVAENGSMVMHEGSLLTSSTIDPALVASVIDTVREADRHGRDLRLLVHRTDGAFIESDDAEFVVHARRYCVRLEHVADQAQVDGDVVKLAIYDFADAESSAAELFAPLVGDHKLAVSGSHWIDITAPGTHKATGVRELQALLGVGPEHTVVFGDYLNDLEMLEAARWSFAMANSHPDVLERARFRAPSNVDAGVVTVLRQMLAGR</sequence>
<name>A0ABP5UI51_9ACTN</name>
<dbReference type="SFLD" id="SFLDS00003">
    <property type="entry name" value="Haloacid_Dehalogenase"/>
    <property type="match status" value="1"/>
</dbReference>
<reference evidence="2" key="1">
    <citation type="journal article" date="2019" name="Int. J. Syst. Evol. Microbiol.">
        <title>The Global Catalogue of Microorganisms (GCM) 10K type strain sequencing project: providing services to taxonomists for standard genome sequencing and annotation.</title>
        <authorList>
            <consortium name="The Broad Institute Genomics Platform"/>
            <consortium name="The Broad Institute Genome Sequencing Center for Infectious Disease"/>
            <person name="Wu L."/>
            <person name="Ma J."/>
        </authorList>
    </citation>
    <scope>NUCLEOTIDE SEQUENCE [LARGE SCALE GENOMIC DNA]</scope>
    <source>
        <strain evidence="2">JCM 16227</strain>
    </source>
</reference>
<dbReference type="NCBIfam" id="TIGR01484">
    <property type="entry name" value="HAD-SF-IIB"/>
    <property type="match status" value="1"/>
</dbReference>
<protein>
    <submittedName>
        <fullName evidence="1">Cof-type HAD-IIB family hydrolase</fullName>
    </submittedName>
</protein>
<evidence type="ECO:0000313" key="2">
    <source>
        <dbReference type="Proteomes" id="UP001501170"/>
    </source>
</evidence>
<keyword evidence="2" id="KW-1185">Reference proteome</keyword>